<proteinExistence type="predicted"/>
<dbReference type="AlphaFoldDB" id="A0A410WU94"/>
<reference evidence="1 2" key="1">
    <citation type="submission" date="2018-01" db="EMBL/GenBank/DDBJ databases">
        <title>The whole genome sequencing and assembly of Paenibacillus chitinolyticus KCCM 41400 strain.</title>
        <authorList>
            <person name="Kim J.-Y."/>
            <person name="Park M.-K."/>
            <person name="Lee Y.-J."/>
            <person name="Yi H."/>
            <person name="Bahn Y.-S."/>
            <person name="Kim J.F."/>
            <person name="Lee D.-W."/>
        </authorList>
    </citation>
    <scope>NUCLEOTIDE SEQUENCE [LARGE SCALE GENOMIC DNA]</scope>
    <source>
        <strain evidence="1 2">KCCM 41400</strain>
    </source>
</reference>
<sequence>MNIPNWYNVFEQTSIAKKKMMLSTIINKVEVKRDGIKIDFKLRISQFIGTMGAADDTQVDTGRILTDCANVINI</sequence>
<gene>
    <name evidence="1" type="ORF">PC41400_09580</name>
</gene>
<protein>
    <submittedName>
        <fullName evidence="1">Uncharacterized protein</fullName>
    </submittedName>
</protein>
<dbReference type="KEGG" id="pchi:PC41400_09580"/>
<evidence type="ECO:0000313" key="1">
    <source>
        <dbReference type="EMBL" id="QAV17904.1"/>
    </source>
</evidence>
<organism evidence="1 2">
    <name type="scientific">Paenibacillus chitinolyticus</name>
    <dbReference type="NCBI Taxonomy" id="79263"/>
    <lineage>
        <taxon>Bacteria</taxon>
        <taxon>Bacillati</taxon>
        <taxon>Bacillota</taxon>
        <taxon>Bacilli</taxon>
        <taxon>Bacillales</taxon>
        <taxon>Paenibacillaceae</taxon>
        <taxon>Paenibacillus</taxon>
    </lineage>
</organism>
<dbReference type="EMBL" id="CP026520">
    <property type="protein sequence ID" value="QAV17904.1"/>
    <property type="molecule type" value="Genomic_DNA"/>
</dbReference>
<evidence type="ECO:0000313" key="2">
    <source>
        <dbReference type="Proteomes" id="UP000288943"/>
    </source>
</evidence>
<dbReference type="Proteomes" id="UP000288943">
    <property type="component" value="Chromosome"/>
</dbReference>
<accession>A0A410WU94</accession>
<name>A0A410WU94_9BACL</name>